<comment type="similarity">
    <text evidence="1">Belongs to the ABC transporter superfamily.</text>
</comment>
<gene>
    <name evidence="6" type="ORF">ABID16_003497</name>
</gene>
<dbReference type="Proteomes" id="UP001549047">
    <property type="component" value="Unassembled WGS sequence"/>
</dbReference>
<dbReference type="InterPro" id="IPR027417">
    <property type="entry name" value="P-loop_NTPase"/>
</dbReference>
<dbReference type="Gene3D" id="3.40.50.300">
    <property type="entry name" value="P-loop containing nucleotide triphosphate hydrolases"/>
    <property type="match status" value="1"/>
</dbReference>
<dbReference type="GO" id="GO:0005524">
    <property type="term" value="F:ATP binding"/>
    <property type="evidence" value="ECO:0007669"/>
    <property type="project" value="UniProtKB-KW"/>
</dbReference>
<organism evidence="6 7">
    <name type="scientific">Rhizobium aquaticum</name>
    <dbReference type="NCBI Taxonomy" id="1549636"/>
    <lineage>
        <taxon>Bacteria</taxon>
        <taxon>Pseudomonadati</taxon>
        <taxon>Pseudomonadota</taxon>
        <taxon>Alphaproteobacteria</taxon>
        <taxon>Hyphomicrobiales</taxon>
        <taxon>Rhizobiaceae</taxon>
        <taxon>Rhizobium/Agrobacterium group</taxon>
        <taxon>Rhizobium</taxon>
    </lineage>
</organism>
<dbReference type="SMART" id="SM00382">
    <property type="entry name" value="AAA"/>
    <property type="match status" value="1"/>
</dbReference>
<dbReference type="InterPro" id="IPR050095">
    <property type="entry name" value="ECF_ABC_transporter_ATP-bd"/>
</dbReference>
<evidence type="ECO:0000256" key="3">
    <source>
        <dbReference type="ARBA" id="ARBA00022741"/>
    </source>
</evidence>
<dbReference type="SUPFAM" id="SSF52540">
    <property type="entry name" value="P-loop containing nucleoside triphosphate hydrolases"/>
    <property type="match status" value="1"/>
</dbReference>
<dbReference type="PANTHER" id="PTHR43553">
    <property type="entry name" value="HEAVY METAL TRANSPORTER"/>
    <property type="match status" value="1"/>
</dbReference>
<keyword evidence="4 6" id="KW-0067">ATP-binding</keyword>
<keyword evidence="7" id="KW-1185">Reference proteome</keyword>
<comment type="caution">
    <text evidence="6">The sequence shown here is derived from an EMBL/GenBank/DDBJ whole genome shotgun (WGS) entry which is preliminary data.</text>
</comment>
<dbReference type="CDD" id="cd03225">
    <property type="entry name" value="ABC_cobalt_CbiO_domain1"/>
    <property type="match status" value="1"/>
</dbReference>
<accession>A0ABV2J5N4</accession>
<protein>
    <submittedName>
        <fullName evidence="6">Biotin transport system ATP-binding protein</fullName>
        <ecNumber evidence="6">3.6.3.-</ecNumber>
    </submittedName>
</protein>
<keyword evidence="3" id="KW-0547">Nucleotide-binding</keyword>
<dbReference type="EMBL" id="JBEPMB010000006">
    <property type="protein sequence ID" value="MET3615154.1"/>
    <property type="molecule type" value="Genomic_DNA"/>
</dbReference>
<evidence type="ECO:0000256" key="1">
    <source>
        <dbReference type="ARBA" id="ARBA00005417"/>
    </source>
</evidence>
<evidence type="ECO:0000259" key="5">
    <source>
        <dbReference type="PROSITE" id="PS50893"/>
    </source>
</evidence>
<dbReference type="InterPro" id="IPR017871">
    <property type="entry name" value="ABC_transporter-like_CS"/>
</dbReference>
<keyword evidence="6" id="KW-0378">Hydrolase</keyword>
<dbReference type="InterPro" id="IPR015856">
    <property type="entry name" value="ABC_transpr_CbiO/EcfA_su"/>
</dbReference>
<dbReference type="PROSITE" id="PS50893">
    <property type="entry name" value="ABC_TRANSPORTER_2"/>
    <property type="match status" value="1"/>
</dbReference>
<dbReference type="PANTHER" id="PTHR43553:SF24">
    <property type="entry name" value="ENERGY-COUPLING FACTOR TRANSPORTER ATP-BINDING PROTEIN ECFA1"/>
    <property type="match status" value="1"/>
</dbReference>
<evidence type="ECO:0000313" key="6">
    <source>
        <dbReference type="EMBL" id="MET3615154.1"/>
    </source>
</evidence>
<dbReference type="InterPro" id="IPR003439">
    <property type="entry name" value="ABC_transporter-like_ATP-bd"/>
</dbReference>
<evidence type="ECO:0000256" key="2">
    <source>
        <dbReference type="ARBA" id="ARBA00022448"/>
    </source>
</evidence>
<evidence type="ECO:0000313" key="7">
    <source>
        <dbReference type="Proteomes" id="UP001549047"/>
    </source>
</evidence>
<dbReference type="PROSITE" id="PS00211">
    <property type="entry name" value="ABC_TRANSPORTER_1"/>
    <property type="match status" value="1"/>
</dbReference>
<proteinExistence type="inferred from homology"/>
<evidence type="ECO:0000256" key="4">
    <source>
        <dbReference type="ARBA" id="ARBA00022840"/>
    </source>
</evidence>
<feature type="domain" description="ABC transporter" evidence="5">
    <location>
        <begin position="1"/>
        <end position="214"/>
    </location>
</feature>
<name>A0ABV2J5N4_9HYPH</name>
<reference evidence="6 7" key="1">
    <citation type="submission" date="2024-06" db="EMBL/GenBank/DDBJ databases">
        <title>Genomic Encyclopedia of Type Strains, Phase IV (KMG-IV): sequencing the most valuable type-strain genomes for metagenomic binning, comparative biology and taxonomic classification.</title>
        <authorList>
            <person name="Goeker M."/>
        </authorList>
    </citation>
    <scope>NUCLEOTIDE SEQUENCE [LARGE SCALE GENOMIC DNA]</scope>
    <source>
        <strain evidence="6 7">DSM 29780</strain>
    </source>
</reference>
<dbReference type="Pfam" id="PF00005">
    <property type="entry name" value="ABC_tran"/>
    <property type="match status" value="1"/>
</dbReference>
<dbReference type="GO" id="GO:0016787">
    <property type="term" value="F:hydrolase activity"/>
    <property type="evidence" value="ECO:0007669"/>
    <property type="project" value="UniProtKB-KW"/>
</dbReference>
<dbReference type="EC" id="3.6.3.-" evidence="6"/>
<sequence>MKFKTHIALHPFSLTLSERRIGIIGLNGSGKTTFAKLIDGLVKPTSGTVTVNGLDTVKDARAVLTVAGFIFQNPAQQLIMPQVMEDIVFGLKAHGVAPAEAEARAQAALARFGIEALGQRRVHELSGGELQLAAIASVSATGPDILIFDEPVNQLDLKNRARVVEAIHALSENAIVISHDLPLVEDFDRVLVFHEGRIVFDGLPAAAIAYYREIAGC</sequence>
<keyword evidence="2" id="KW-0813">Transport</keyword>
<dbReference type="InterPro" id="IPR003593">
    <property type="entry name" value="AAA+_ATPase"/>
</dbReference>